<feature type="transmembrane region" description="Helical" evidence="7">
    <location>
        <begin position="51"/>
        <end position="69"/>
    </location>
</feature>
<feature type="transmembrane region" description="Helical" evidence="7">
    <location>
        <begin position="176"/>
        <end position="198"/>
    </location>
</feature>
<feature type="transmembrane region" description="Helical" evidence="7">
    <location>
        <begin position="81"/>
        <end position="100"/>
    </location>
</feature>
<evidence type="ECO:0000256" key="7">
    <source>
        <dbReference type="SAM" id="Phobius"/>
    </source>
</evidence>
<proteinExistence type="predicted"/>
<name>A0ABY4W0G4_9PROT</name>
<dbReference type="InterPro" id="IPR050171">
    <property type="entry name" value="MFS_Transporters"/>
</dbReference>
<keyword evidence="10" id="KW-1185">Reference proteome</keyword>
<feature type="transmembrane region" description="Helical" evidence="7">
    <location>
        <begin position="382"/>
        <end position="402"/>
    </location>
</feature>
<comment type="subcellular location">
    <subcellularLocation>
        <location evidence="1">Cell membrane</location>
        <topology evidence="1">Multi-pass membrane protein</topology>
    </subcellularLocation>
</comment>
<feature type="transmembrane region" description="Helical" evidence="7">
    <location>
        <begin position="261"/>
        <end position="283"/>
    </location>
</feature>
<feature type="transmembrane region" description="Helical" evidence="7">
    <location>
        <begin position="295"/>
        <end position="312"/>
    </location>
</feature>
<dbReference type="InterPro" id="IPR020846">
    <property type="entry name" value="MFS_dom"/>
</dbReference>
<feature type="transmembrane region" description="Helical" evidence="7">
    <location>
        <begin position="318"/>
        <end position="340"/>
    </location>
</feature>
<keyword evidence="6 7" id="KW-0472">Membrane</keyword>
<evidence type="ECO:0000256" key="4">
    <source>
        <dbReference type="ARBA" id="ARBA00022692"/>
    </source>
</evidence>
<dbReference type="SUPFAM" id="SSF103473">
    <property type="entry name" value="MFS general substrate transporter"/>
    <property type="match status" value="1"/>
</dbReference>
<evidence type="ECO:0000313" key="9">
    <source>
        <dbReference type="EMBL" id="USG60573.1"/>
    </source>
</evidence>
<evidence type="ECO:0000313" key="10">
    <source>
        <dbReference type="Proteomes" id="UP001056291"/>
    </source>
</evidence>
<sequence>MKLTKFALLSVVFLDIMSQGLVIPILNTIIMSPAQDFLPKGTSTAVRQFDFGLTMAVFFIAWFFGAAYISKISDYIGRKAAMLICLVGALLAYILTIIALDTNSLTLLIIARILSGFTAGNQPIAQAALVDLSENEDQKIRFMGLVLLAVSIGMVAGPLISGLMSDPAVFGKFASAALPFYLVAGMVVAGTLLIIFYYRDPPVERPPFTFKPLEIFVTMWHMVDRPLVLRLAPVFFFAQLTLSGFYVFMDTYFFSRFQFDTLQNAFTMVVLGLSMGTVSAFLVGPISARFNRLPILYTSLGLMTLSTGLSILNPSPALAYVLIATFFVPFALYYPTLLTLFSKAVDETEQGWVMGVGVALFTLGAGIISLIGGWLMSIDIHLPFIISVISALIAMGLIALLWRGPEMKKLLERE</sequence>
<dbReference type="InterPro" id="IPR036259">
    <property type="entry name" value="MFS_trans_sf"/>
</dbReference>
<feature type="transmembrane region" description="Helical" evidence="7">
    <location>
        <begin position="106"/>
        <end position="130"/>
    </location>
</feature>
<dbReference type="InterPro" id="IPR011701">
    <property type="entry name" value="MFS"/>
</dbReference>
<feature type="transmembrane region" description="Helical" evidence="7">
    <location>
        <begin position="7"/>
        <end position="31"/>
    </location>
</feature>
<dbReference type="PROSITE" id="PS50850">
    <property type="entry name" value="MFS"/>
    <property type="match status" value="1"/>
</dbReference>
<protein>
    <submittedName>
        <fullName evidence="9">MFS transporter</fullName>
    </submittedName>
</protein>
<dbReference type="EMBL" id="CP098747">
    <property type="protein sequence ID" value="USG60573.1"/>
    <property type="molecule type" value="Genomic_DNA"/>
</dbReference>
<feature type="transmembrane region" description="Helical" evidence="7">
    <location>
        <begin position="352"/>
        <end position="376"/>
    </location>
</feature>
<evidence type="ECO:0000256" key="5">
    <source>
        <dbReference type="ARBA" id="ARBA00022989"/>
    </source>
</evidence>
<accession>A0ABY4W0G4</accession>
<feature type="transmembrane region" description="Helical" evidence="7">
    <location>
        <begin position="142"/>
        <end position="164"/>
    </location>
</feature>
<organism evidence="9 10">
    <name type="scientific">Sneathiella marina</name>
    <dbReference type="NCBI Taxonomy" id="2950108"/>
    <lineage>
        <taxon>Bacteria</taxon>
        <taxon>Pseudomonadati</taxon>
        <taxon>Pseudomonadota</taxon>
        <taxon>Alphaproteobacteria</taxon>
        <taxon>Sneathiellales</taxon>
        <taxon>Sneathiellaceae</taxon>
        <taxon>Sneathiella</taxon>
    </lineage>
</organism>
<dbReference type="RefSeq" id="WP_251933454.1">
    <property type="nucleotide sequence ID" value="NZ_CP098747.1"/>
</dbReference>
<dbReference type="Gene3D" id="1.20.1250.20">
    <property type="entry name" value="MFS general substrate transporter like domains"/>
    <property type="match status" value="1"/>
</dbReference>
<dbReference type="Proteomes" id="UP001056291">
    <property type="component" value="Chromosome"/>
</dbReference>
<evidence type="ECO:0000256" key="1">
    <source>
        <dbReference type="ARBA" id="ARBA00004651"/>
    </source>
</evidence>
<evidence type="ECO:0000256" key="2">
    <source>
        <dbReference type="ARBA" id="ARBA00022448"/>
    </source>
</evidence>
<evidence type="ECO:0000259" key="8">
    <source>
        <dbReference type="PROSITE" id="PS50850"/>
    </source>
</evidence>
<evidence type="ECO:0000256" key="6">
    <source>
        <dbReference type="ARBA" id="ARBA00023136"/>
    </source>
</evidence>
<dbReference type="PANTHER" id="PTHR23517">
    <property type="entry name" value="RESISTANCE PROTEIN MDTM, PUTATIVE-RELATED-RELATED"/>
    <property type="match status" value="1"/>
</dbReference>
<reference evidence="9" key="1">
    <citation type="submission" date="2022-06" db="EMBL/GenBank/DDBJ databases">
        <title>Sneathiella actinostolidae sp. nov., isolated from a sea anemonein the Western Pacific Ocean.</title>
        <authorList>
            <person name="Wei M.J."/>
        </authorList>
    </citation>
    <scope>NUCLEOTIDE SEQUENCE</scope>
    <source>
        <strain evidence="9">PHK-P5</strain>
    </source>
</reference>
<feature type="transmembrane region" description="Helical" evidence="7">
    <location>
        <begin position="227"/>
        <end position="249"/>
    </location>
</feature>
<feature type="domain" description="Major facilitator superfamily (MFS) profile" evidence="8">
    <location>
        <begin position="8"/>
        <end position="408"/>
    </location>
</feature>
<keyword evidence="3" id="KW-1003">Cell membrane</keyword>
<keyword evidence="5 7" id="KW-1133">Transmembrane helix</keyword>
<keyword evidence="4 7" id="KW-0812">Transmembrane</keyword>
<dbReference type="Pfam" id="PF07690">
    <property type="entry name" value="MFS_1"/>
    <property type="match status" value="1"/>
</dbReference>
<gene>
    <name evidence="9" type="ORF">NBZ79_15510</name>
</gene>
<dbReference type="PANTHER" id="PTHR23517:SF3">
    <property type="entry name" value="INTEGRAL MEMBRANE TRANSPORT PROTEIN"/>
    <property type="match status" value="1"/>
</dbReference>
<evidence type="ECO:0000256" key="3">
    <source>
        <dbReference type="ARBA" id="ARBA00022475"/>
    </source>
</evidence>
<keyword evidence="2" id="KW-0813">Transport</keyword>